<dbReference type="SUPFAM" id="SSF48403">
    <property type="entry name" value="Ankyrin repeat"/>
    <property type="match status" value="1"/>
</dbReference>
<keyword evidence="1" id="KW-0677">Repeat</keyword>
<dbReference type="InterPro" id="IPR036770">
    <property type="entry name" value="Ankyrin_rpt-contain_sf"/>
</dbReference>
<organism evidence="3 4">
    <name type="scientific">Ziziphus jujuba</name>
    <name type="common">Chinese jujube</name>
    <name type="synonym">Ziziphus sativa</name>
    <dbReference type="NCBI Taxonomy" id="326968"/>
    <lineage>
        <taxon>Eukaryota</taxon>
        <taxon>Viridiplantae</taxon>
        <taxon>Streptophyta</taxon>
        <taxon>Embryophyta</taxon>
        <taxon>Tracheophyta</taxon>
        <taxon>Spermatophyta</taxon>
        <taxon>Magnoliopsida</taxon>
        <taxon>eudicotyledons</taxon>
        <taxon>Gunneridae</taxon>
        <taxon>Pentapetalae</taxon>
        <taxon>rosids</taxon>
        <taxon>fabids</taxon>
        <taxon>Rosales</taxon>
        <taxon>Rhamnaceae</taxon>
        <taxon>Paliureae</taxon>
        <taxon>Ziziphus</taxon>
    </lineage>
</organism>
<dbReference type="InterPro" id="IPR002110">
    <property type="entry name" value="Ankyrin_rpt"/>
</dbReference>
<evidence type="ECO:0000256" key="1">
    <source>
        <dbReference type="ARBA" id="ARBA00022737"/>
    </source>
</evidence>
<evidence type="ECO:0000256" key="2">
    <source>
        <dbReference type="ARBA" id="ARBA00023043"/>
    </source>
</evidence>
<reference evidence="3" key="1">
    <citation type="submission" date="2025-05" db="UniProtKB">
        <authorList>
            <consortium name="RefSeq"/>
        </authorList>
    </citation>
    <scope>NUCLEOTIDE SEQUENCE [LARGE SCALE GENOMIC DNA]</scope>
</reference>
<protein>
    <submittedName>
        <fullName evidence="4">Uncharacterized protein LOC132800510</fullName>
    </submittedName>
</protein>
<accession>A0ABM4A0Z6</accession>
<dbReference type="Pfam" id="PF12796">
    <property type="entry name" value="Ank_2"/>
    <property type="match status" value="1"/>
</dbReference>
<proteinExistence type="predicted"/>
<dbReference type="Proteomes" id="UP001652623">
    <property type="component" value="Chromosome 1"/>
</dbReference>
<evidence type="ECO:0000313" key="4">
    <source>
        <dbReference type="RefSeq" id="XP_060670392.1"/>
    </source>
</evidence>
<dbReference type="Gene3D" id="1.25.40.20">
    <property type="entry name" value="Ankyrin repeat-containing domain"/>
    <property type="match status" value="1"/>
</dbReference>
<name>A0ABM4A0Z6_ZIZJJ</name>
<keyword evidence="2" id="KW-0040">ANK repeat</keyword>
<gene>
    <name evidence="4" type="primary">LOC132800510</name>
</gene>
<evidence type="ECO:0000313" key="3">
    <source>
        <dbReference type="Proteomes" id="UP001652623"/>
    </source>
</evidence>
<dbReference type="GeneID" id="132800510"/>
<reference evidence="4" key="2">
    <citation type="submission" date="2025-08" db="UniProtKB">
        <authorList>
            <consortium name="RefSeq"/>
        </authorList>
    </citation>
    <scope>IDENTIFICATION</scope>
    <source>
        <tissue evidence="4">Seedling</tissue>
    </source>
</reference>
<dbReference type="RefSeq" id="XP_060670392.1">
    <property type="nucleotide sequence ID" value="XM_060814409.1"/>
</dbReference>
<sequence>MVKALIEVNKDMCLVRDEDGKIRLHYVAMRGRVKVIEMLISVEPKSIQEKLNEGETNDELINSKDKEYGNTILHLAVMLKQIKLVSIPEVKTGVSSLNRMGLIAFGMIEEIPKDFKSIKILNILQDALDPQTQNVTAQTTRIKILSALGSPSSGLRPS</sequence>
<dbReference type="PANTHER" id="PTHR24186">
    <property type="entry name" value="PROTEIN PHOSPHATASE 1 REGULATORY SUBUNIT"/>
    <property type="match status" value="1"/>
</dbReference>
<dbReference type="PANTHER" id="PTHR24186:SF37">
    <property type="entry name" value="PGG DOMAIN-CONTAINING PROTEIN"/>
    <property type="match status" value="1"/>
</dbReference>
<keyword evidence="3" id="KW-1185">Reference proteome</keyword>